<comment type="similarity">
    <text evidence="2">Belongs to the 'GDXG' lipolytic enzyme family.</text>
</comment>
<dbReference type="Gene3D" id="3.40.50.1820">
    <property type="entry name" value="alpha/beta hydrolase"/>
    <property type="match status" value="1"/>
</dbReference>
<dbReference type="PROSITE" id="PS00122">
    <property type="entry name" value="CARBOXYLESTERASE_B_1"/>
    <property type="match status" value="1"/>
</dbReference>
<dbReference type="InterPro" id="IPR029058">
    <property type="entry name" value="AB_hydrolase_fold"/>
</dbReference>
<dbReference type="VEuPathDB" id="VectorBase:CSON004565"/>
<dbReference type="EC" id="3.1.1.-" evidence="7"/>
<dbReference type="PANTHER" id="PTHR11559">
    <property type="entry name" value="CARBOXYLESTERASE"/>
    <property type="match status" value="1"/>
</dbReference>
<accession>A0A336MRH5</accession>
<sequence>MKAELGKDDKSKKENLRSTIFKVHVNKSTLQLRLTMISKLLFIQILTLTVFSSELDGIIEKEIYRLEIQIECDSCPDEMEPVCVTVVVANASFYHPKVLDNDELIVTLSHGGKVEGSQKIINLRERYFSFKGIPYAEPPIGNLRLRNPRPHPGWEGVRNASSHGAVCVGLGWFSVIGEEDCLFLNVYTPPDLNPAEKYAVMFWIHGGSFTGGSGDSFTFGPELLVGQNVIVVTINYRLGLLGFFSTNDRHAQGNYGLKDCVEALRWVQNNIEAFGGDPNRVTIFGESAGASLVHYLVLSPMAKGLFSGAISQSGTALNPWAFQDYPRTQAYKVAQLLNLTFTTTEDLVNQLRAVENPLIFAEITPATVDLEVPRVSLPFMFAPSAEPEDSEEEIFLAEPPLRIMKKGTFNQVPYICGATNEEGLWVIVETEMFPDVLDKFNNNSKLLLPYEWYLDPESDAAYDVINNIQNMYFKGEPVIKDPLDYVKYATDRHFEYAAYKTVELHASRSTQPVFFYIFSFDGALNYVKRYLKLGSYEGAMHADDLPYLFRMAGIPAPILPGNPALVVRSRMIKMWTDFAKFGTPTPETNELIPVTWPRIQIGQEYMDIGENLVPGREPFRERMQMWKDLDSKYNNAP</sequence>
<dbReference type="AlphaFoldDB" id="A0A336MRH5"/>
<evidence type="ECO:0000256" key="4">
    <source>
        <dbReference type="ARBA" id="ARBA00022801"/>
    </source>
</evidence>
<evidence type="ECO:0000313" key="9">
    <source>
        <dbReference type="EMBL" id="SSX32151.1"/>
    </source>
</evidence>
<evidence type="ECO:0000259" key="8">
    <source>
        <dbReference type="Pfam" id="PF00135"/>
    </source>
</evidence>
<evidence type="ECO:0000256" key="5">
    <source>
        <dbReference type="ARBA" id="ARBA00023157"/>
    </source>
</evidence>
<dbReference type="InterPro" id="IPR019819">
    <property type="entry name" value="Carboxylesterase_B_CS"/>
</dbReference>
<evidence type="ECO:0000256" key="6">
    <source>
        <dbReference type="ARBA" id="ARBA00023180"/>
    </source>
</evidence>
<evidence type="ECO:0000256" key="3">
    <source>
        <dbReference type="ARBA" id="ARBA00022487"/>
    </source>
</evidence>
<keyword evidence="5" id="KW-1015">Disulfide bond</keyword>
<evidence type="ECO:0000256" key="1">
    <source>
        <dbReference type="ARBA" id="ARBA00005964"/>
    </source>
</evidence>
<dbReference type="OMA" id="GYNDAES"/>
<dbReference type="InterPro" id="IPR002018">
    <property type="entry name" value="CarbesteraseB"/>
</dbReference>
<dbReference type="PROSITE" id="PS00941">
    <property type="entry name" value="CARBOXYLESTERASE_B_2"/>
    <property type="match status" value="1"/>
</dbReference>
<proteinExistence type="inferred from homology"/>
<dbReference type="Pfam" id="PF00135">
    <property type="entry name" value="COesterase"/>
    <property type="match status" value="1"/>
</dbReference>
<dbReference type="EMBL" id="UFQT01001914">
    <property type="protein sequence ID" value="SSX32151.1"/>
    <property type="molecule type" value="Genomic_DNA"/>
</dbReference>
<protein>
    <recommendedName>
        <fullName evidence="7">Carboxylic ester hydrolase</fullName>
        <ecNumber evidence="7">3.1.1.-</ecNumber>
    </recommendedName>
</protein>
<comment type="similarity">
    <text evidence="1 7">Belongs to the type-B carboxylesterase/lipase family.</text>
</comment>
<keyword evidence="3" id="KW-0719">Serine esterase</keyword>
<dbReference type="InterPro" id="IPR050309">
    <property type="entry name" value="Type-B_Carboxylest/Lipase"/>
</dbReference>
<dbReference type="PROSITE" id="PS01173">
    <property type="entry name" value="LIPASE_GDXG_HIS"/>
    <property type="match status" value="1"/>
</dbReference>
<keyword evidence="4 7" id="KW-0378">Hydrolase</keyword>
<dbReference type="InterPro" id="IPR002168">
    <property type="entry name" value="Lipase_GDXG_HIS_AS"/>
</dbReference>
<dbReference type="GO" id="GO:0052689">
    <property type="term" value="F:carboxylic ester hydrolase activity"/>
    <property type="evidence" value="ECO:0007669"/>
    <property type="project" value="UniProtKB-KW"/>
</dbReference>
<keyword evidence="6" id="KW-0325">Glycoprotein</keyword>
<name>A0A336MRH5_CULSO</name>
<reference evidence="9" key="1">
    <citation type="submission" date="2018-07" db="EMBL/GenBank/DDBJ databases">
        <authorList>
            <person name="Quirk P.G."/>
            <person name="Krulwich T.A."/>
        </authorList>
    </citation>
    <scope>NUCLEOTIDE SEQUENCE</scope>
</reference>
<gene>
    <name evidence="9" type="primary">CSON004565</name>
</gene>
<dbReference type="SUPFAM" id="SSF53474">
    <property type="entry name" value="alpha/beta-Hydrolases"/>
    <property type="match status" value="1"/>
</dbReference>
<feature type="domain" description="Carboxylesterase type B" evidence="8">
    <location>
        <begin position="104"/>
        <end position="626"/>
    </location>
</feature>
<organism evidence="9">
    <name type="scientific">Culicoides sonorensis</name>
    <name type="common">Biting midge</name>
    <dbReference type="NCBI Taxonomy" id="179676"/>
    <lineage>
        <taxon>Eukaryota</taxon>
        <taxon>Metazoa</taxon>
        <taxon>Ecdysozoa</taxon>
        <taxon>Arthropoda</taxon>
        <taxon>Hexapoda</taxon>
        <taxon>Insecta</taxon>
        <taxon>Pterygota</taxon>
        <taxon>Neoptera</taxon>
        <taxon>Endopterygota</taxon>
        <taxon>Diptera</taxon>
        <taxon>Nematocera</taxon>
        <taxon>Chironomoidea</taxon>
        <taxon>Ceratopogonidae</taxon>
        <taxon>Ceratopogoninae</taxon>
        <taxon>Culicoides</taxon>
        <taxon>Monoculicoides</taxon>
    </lineage>
</organism>
<evidence type="ECO:0000256" key="7">
    <source>
        <dbReference type="RuleBase" id="RU361235"/>
    </source>
</evidence>
<dbReference type="InterPro" id="IPR019826">
    <property type="entry name" value="Carboxylesterase_B_AS"/>
</dbReference>
<evidence type="ECO:0000256" key="2">
    <source>
        <dbReference type="ARBA" id="ARBA00010515"/>
    </source>
</evidence>